<feature type="non-terminal residue" evidence="4">
    <location>
        <position position="283"/>
    </location>
</feature>
<evidence type="ECO:0000256" key="1">
    <source>
        <dbReference type="ARBA" id="ARBA00022741"/>
    </source>
</evidence>
<evidence type="ECO:0000313" key="4">
    <source>
        <dbReference type="EMBL" id="VDN27833.1"/>
    </source>
</evidence>
<evidence type="ECO:0000256" key="2">
    <source>
        <dbReference type="ARBA" id="ARBA00022840"/>
    </source>
</evidence>
<dbReference type="Proteomes" id="UP000271889">
    <property type="component" value="Unassembled WGS sequence"/>
</dbReference>
<dbReference type="AlphaFoldDB" id="A0A3P7MV83"/>
<dbReference type="GO" id="GO:0030687">
    <property type="term" value="C:preribosome, large subunit precursor"/>
    <property type="evidence" value="ECO:0007669"/>
    <property type="project" value="TreeGrafter"/>
</dbReference>
<sequence length="283" mass="32853">MPLRLKAAVVRHRVSLGVDPISDLEWTRRQWQKWYEKNIAKAAEKDFVYKNKTEEEKDELEIEEFFSEVYQQDREILLEDDLISLIKASFTAASTRKGDSMDTNYRIALVWIQHVLCGLRYFEQDLHAATVDSNLTLLKELISHIDADSDAVVDVYRAASLQQCRRAADILDKLAERTRVIRERWPEHVSLKLILEAINEFKTAGLSTSHMKMAALVENIIGIVYKQSEEWEKMADKANSLRNELNEVRELLVDWKKMEVRSWAELLNRTENDAQASALLVAF</sequence>
<dbReference type="PANTHER" id="PTHR48103:SF2">
    <property type="entry name" value="MIDASIN"/>
    <property type="match status" value="1"/>
</dbReference>
<accession>A0A3P7MV83</accession>
<dbReference type="GO" id="GO:0005634">
    <property type="term" value="C:nucleus"/>
    <property type="evidence" value="ECO:0007669"/>
    <property type="project" value="TreeGrafter"/>
</dbReference>
<proteinExistence type="predicted"/>
<keyword evidence="3" id="KW-0175">Coiled coil</keyword>
<dbReference type="PANTHER" id="PTHR48103">
    <property type="entry name" value="MIDASIN-RELATED"/>
    <property type="match status" value="1"/>
</dbReference>
<evidence type="ECO:0000313" key="5">
    <source>
        <dbReference type="Proteomes" id="UP000271889"/>
    </source>
</evidence>
<evidence type="ECO:0000256" key="3">
    <source>
        <dbReference type="SAM" id="Coils"/>
    </source>
</evidence>
<name>A0A3P7MV83_CYLGO</name>
<dbReference type="EMBL" id="UYRV01112881">
    <property type="protein sequence ID" value="VDN27833.1"/>
    <property type="molecule type" value="Genomic_DNA"/>
</dbReference>
<dbReference type="OrthoDB" id="422220at2759"/>
<organism evidence="4 5">
    <name type="scientific">Cylicostephanus goldi</name>
    <name type="common">Nematode worm</name>
    <dbReference type="NCBI Taxonomy" id="71465"/>
    <lineage>
        <taxon>Eukaryota</taxon>
        <taxon>Metazoa</taxon>
        <taxon>Ecdysozoa</taxon>
        <taxon>Nematoda</taxon>
        <taxon>Chromadorea</taxon>
        <taxon>Rhabditida</taxon>
        <taxon>Rhabditina</taxon>
        <taxon>Rhabditomorpha</taxon>
        <taxon>Strongyloidea</taxon>
        <taxon>Strongylidae</taxon>
        <taxon>Cylicostephanus</taxon>
    </lineage>
</organism>
<dbReference type="GO" id="GO:0000027">
    <property type="term" value="P:ribosomal large subunit assembly"/>
    <property type="evidence" value="ECO:0007669"/>
    <property type="project" value="TreeGrafter"/>
</dbReference>
<gene>
    <name evidence="4" type="ORF">CGOC_LOCUS10777</name>
</gene>
<protein>
    <submittedName>
        <fullName evidence="4">Uncharacterized protein</fullName>
    </submittedName>
</protein>
<keyword evidence="2" id="KW-0067">ATP-binding</keyword>
<dbReference type="GO" id="GO:0005524">
    <property type="term" value="F:ATP binding"/>
    <property type="evidence" value="ECO:0007669"/>
    <property type="project" value="UniProtKB-KW"/>
</dbReference>
<keyword evidence="5" id="KW-1185">Reference proteome</keyword>
<reference evidence="4 5" key="1">
    <citation type="submission" date="2018-11" db="EMBL/GenBank/DDBJ databases">
        <authorList>
            <consortium name="Pathogen Informatics"/>
        </authorList>
    </citation>
    <scope>NUCLEOTIDE SEQUENCE [LARGE SCALE GENOMIC DNA]</scope>
</reference>
<dbReference type="GO" id="GO:0000055">
    <property type="term" value="P:ribosomal large subunit export from nucleus"/>
    <property type="evidence" value="ECO:0007669"/>
    <property type="project" value="TreeGrafter"/>
</dbReference>
<keyword evidence="1" id="KW-0547">Nucleotide-binding</keyword>
<feature type="coiled-coil region" evidence="3">
    <location>
        <begin position="228"/>
        <end position="258"/>
    </location>
</feature>